<dbReference type="InterPro" id="IPR050465">
    <property type="entry name" value="UPF0194_transport"/>
</dbReference>
<dbReference type="AlphaFoldDB" id="U2JZK1"/>
<evidence type="ECO:0000313" key="6">
    <source>
        <dbReference type="EMBL" id="ERJ91706.1"/>
    </source>
</evidence>
<comment type="subcellular location">
    <subcellularLocation>
        <location evidence="1">Cell envelope</location>
    </subcellularLocation>
</comment>
<dbReference type="PANTHER" id="PTHR32347">
    <property type="entry name" value="EFFLUX SYSTEM COMPONENT YKNX-RELATED"/>
    <property type="match status" value="1"/>
</dbReference>
<dbReference type="EMBL" id="AWVF01000304">
    <property type="protein sequence ID" value="ERJ91706.1"/>
    <property type="molecule type" value="Genomic_DNA"/>
</dbReference>
<feature type="domain" description="YknX-like beta-barrel" evidence="5">
    <location>
        <begin position="435"/>
        <end position="512"/>
    </location>
</feature>
<dbReference type="Pfam" id="PF25990">
    <property type="entry name" value="Beta-barrel_YknX"/>
    <property type="match status" value="1"/>
</dbReference>
<evidence type="ECO:0000256" key="4">
    <source>
        <dbReference type="SAM" id="MobiDB-lite"/>
    </source>
</evidence>
<dbReference type="SUPFAM" id="SSF111369">
    <property type="entry name" value="HlyD-like secretion proteins"/>
    <property type="match status" value="1"/>
</dbReference>
<protein>
    <recommendedName>
        <fullName evidence="5">YknX-like beta-barrel domain-containing protein</fullName>
    </recommendedName>
</protein>
<dbReference type="OrthoDB" id="2047779at2"/>
<sequence>MTKGKKIVAVAVCLAVVAGGTVGGTVIYRTQQTKKNRVDVMPVANLTQYWWGDDLSMDGQVVSGDVQNVTPSDDQMIAKVLVKEGDHVTKGTPLLDYDMTAVGLEVAQKQTALAVAQENVRQAQKELERLKKLRPSEEAPVVPDDPDYPDEPDEPDEPDTPDTPDSPKDTLSAVIALTQAAAGTGTPDDPYQFACTGQTVVTQAALEQLKTAKQCAVFVVYDQSGSVLYGWLVRGDQLATTGDWTLGQNIKVTEDGGVQISGGGTWYGTLQVGGTFSYDPANNTPAETEPASSGTTGGSTGTVPESSTASPDTQPDTQPADTDTSADPTAAVQPMAAAMPMAAVTPMASSGTDNDNYVYTRAQLKQKVAEQQIAIQSAQIDQKKAQIEYDAAAEKQEKGQELAKIDGVVTKVAASVESLEKNEPYLVVQGSGGVMVQGTVSEMNLDKLTVGATVTVNSWDTGEMLTAEVTEIDKTPTSYTNQNGSGNPNNSAYPFKAAVTDSTSLSVGSYVSLSFSGAADDVGDTFYLPVSYVRQENGQYYVLRESKDKKLERQNVQTGKIINGGYAIEILSGVSQEDYICFPYGKYAVEGALVNETNGSSEY</sequence>
<dbReference type="PANTHER" id="PTHR32347:SF14">
    <property type="entry name" value="EFFLUX SYSTEM COMPONENT YKNX-RELATED"/>
    <property type="match status" value="1"/>
</dbReference>
<feature type="compositionally biased region" description="Low complexity" evidence="4">
    <location>
        <begin position="301"/>
        <end position="328"/>
    </location>
</feature>
<dbReference type="HOGENOM" id="CLU_024493_0_0_9"/>
<dbReference type="Gene3D" id="1.10.287.470">
    <property type="entry name" value="Helix hairpin bin"/>
    <property type="match status" value="1"/>
</dbReference>
<feature type="compositionally biased region" description="Acidic residues" evidence="4">
    <location>
        <begin position="144"/>
        <end position="162"/>
    </location>
</feature>
<comment type="caution">
    <text evidence="6">The sequence shown here is derived from an EMBL/GenBank/DDBJ whole genome shotgun (WGS) entry which is preliminary data.</text>
</comment>
<evidence type="ECO:0000256" key="3">
    <source>
        <dbReference type="SAM" id="Coils"/>
    </source>
</evidence>
<organism evidence="6 7">
    <name type="scientific">Ruminococcus callidus ATCC 27760</name>
    <dbReference type="NCBI Taxonomy" id="411473"/>
    <lineage>
        <taxon>Bacteria</taxon>
        <taxon>Bacillati</taxon>
        <taxon>Bacillota</taxon>
        <taxon>Clostridia</taxon>
        <taxon>Eubacteriales</taxon>
        <taxon>Oscillospiraceae</taxon>
        <taxon>Ruminococcus</taxon>
    </lineage>
</organism>
<dbReference type="PATRIC" id="fig|411473.3.peg.2122"/>
<dbReference type="STRING" id="411473.RUMCAL_02540"/>
<dbReference type="GO" id="GO:0030313">
    <property type="term" value="C:cell envelope"/>
    <property type="evidence" value="ECO:0007669"/>
    <property type="project" value="UniProtKB-SubCell"/>
</dbReference>
<dbReference type="Proteomes" id="UP000016662">
    <property type="component" value="Unassembled WGS sequence"/>
</dbReference>
<dbReference type="Gene3D" id="2.40.50.100">
    <property type="match status" value="1"/>
</dbReference>
<evidence type="ECO:0000259" key="5">
    <source>
        <dbReference type="Pfam" id="PF25990"/>
    </source>
</evidence>
<reference evidence="6 7" key="1">
    <citation type="submission" date="2013-07" db="EMBL/GenBank/DDBJ databases">
        <authorList>
            <person name="Weinstock G."/>
            <person name="Sodergren E."/>
            <person name="Wylie T."/>
            <person name="Fulton L."/>
            <person name="Fulton R."/>
            <person name="Fronick C."/>
            <person name="O'Laughlin M."/>
            <person name="Godfrey J."/>
            <person name="Miner T."/>
            <person name="Herter B."/>
            <person name="Appelbaum E."/>
            <person name="Cordes M."/>
            <person name="Lek S."/>
            <person name="Wollam A."/>
            <person name="Pepin K.H."/>
            <person name="Palsikar V.B."/>
            <person name="Mitreva M."/>
            <person name="Wilson R.K."/>
        </authorList>
    </citation>
    <scope>NUCLEOTIDE SEQUENCE [LARGE SCALE GENOMIC DNA]</scope>
    <source>
        <strain evidence="6 7">ATCC 27760</strain>
    </source>
</reference>
<keyword evidence="7" id="KW-1185">Reference proteome</keyword>
<proteinExistence type="predicted"/>
<dbReference type="Gene3D" id="2.40.420.20">
    <property type="match status" value="1"/>
</dbReference>
<feature type="region of interest" description="Disordered" evidence="4">
    <location>
        <begin position="278"/>
        <end position="328"/>
    </location>
</feature>
<keyword evidence="2 3" id="KW-0175">Coiled coil</keyword>
<name>U2JZK1_9FIRM</name>
<evidence type="ECO:0000256" key="2">
    <source>
        <dbReference type="ARBA" id="ARBA00023054"/>
    </source>
</evidence>
<evidence type="ECO:0000256" key="1">
    <source>
        <dbReference type="ARBA" id="ARBA00004196"/>
    </source>
</evidence>
<feature type="region of interest" description="Disordered" evidence="4">
    <location>
        <begin position="128"/>
        <end position="169"/>
    </location>
</feature>
<feature type="coiled-coil region" evidence="3">
    <location>
        <begin position="361"/>
        <end position="395"/>
    </location>
</feature>
<evidence type="ECO:0000313" key="7">
    <source>
        <dbReference type="Proteomes" id="UP000016662"/>
    </source>
</evidence>
<accession>U2JZK1</accession>
<gene>
    <name evidence="6" type="ORF">RUMCAL_02540</name>
</gene>
<feature type="compositionally biased region" description="Basic and acidic residues" evidence="4">
    <location>
        <begin position="128"/>
        <end position="137"/>
    </location>
</feature>
<dbReference type="eggNOG" id="COG0845">
    <property type="taxonomic scope" value="Bacteria"/>
</dbReference>
<dbReference type="RefSeq" id="WP_021680714.1">
    <property type="nucleotide sequence ID" value="NZ_KI260301.1"/>
</dbReference>
<dbReference type="InterPro" id="IPR058636">
    <property type="entry name" value="Beta-barrel_YknX"/>
</dbReference>